<keyword evidence="2" id="KW-1185">Reference proteome</keyword>
<evidence type="ECO:0000313" key="2">
    <source>
        <dbReference type="Proteomes" id="UP000050792"/>
    </source>
</evidence>
<feature type="compositionally biased region" description="Low complexity" evidence="1">
    <location>
        <begin position="22"/>
        <end position="31"/>
    </location>
</feature>
<feature type="region of interest" description="Disordered" evidence="1">
    <location>
        <begin position="22"/>
        <end position="124"/>
    </location>
</feature>
<dbReference type="AlphaFoldDB" id="A0AA85FXU3"/>
<evidence type="ECO:0000256" key="1">
    <source>
        <dbReference type="SAM" id="MobiDB-lite"/>
    </source>
</evidence>
<feature type="compositionally biased region" description="Polar residues" evidence="1">
    <location>
        <begin position="85"/>
        <end position="94"/>
    </location>
</feature>
<evidence type="ECO:0000313" key="3">
    <source>
        <dbReference type="WBParaSite" id="SRDH1_69390.1"/>
    </source>
</evidence>
<feature type="compositionally biased region" description="Polar residues" evidence="1">
    <location>
        <begin position="38"/>
        <end position="63"/>
    </location>
</feature>
<protein>
    <submittedName>
        <fullName evidence="3">Uncharacterized protein</fullName>
    </submittedName>
</protein>
<dbReference type="Proteomes" id="UP000050792">
    <property type="component" value="Unassembled WGS sequence"/>
</dbReference>
<accession>A0AA85FXU3</accession>
<feature type="compositionally biased region" description="Basic and acidic residues" evidence="1">
    <location>
        <begin position="104"/>
        <end position="115"/>
    </location>
</feature>
<name>A0AA85FXU3_9TREM</name>
<reference evidence="3" key="2">
    <citation type="submission" date="2023-11" db="UniProtKB">
        <authorList>
            <consortium name="WormBaseParasite"/>
        </authorList>
    </citation>
    <scope>IDENTIFICATION</scope>
</reference>
<proteinExistence type="predicted"/>
<feature type="compositionally biased region" description="Basic and acidic residues" evidence="1">
    <location>
        <begin position="73"/>
        <end position="83"/>
    </location>
</feature>
<sequence length="124" mass="13887">CLINAFTYSSFSIIDNTLSSIPQLSPSLSSINGHDGESLSSNKNDNITQTISVMYSEQSTINKNGPIEEEEEEKRREKIKEENESMQPKTVSNGETDHVTMAANEEREEKRKEEQSSIGTSEIE</sequence>
<dbReference type="WBParaSite" id="SRDH1_69390.1">
    <property type="protein sequence ID" value="SRDH1_69390.1"/>
    <property type="gene ID" value="SRDH1_69390"/>
</dbReference>
<reference evidence="2" key="1">
    <citation type="submission" date="2022-06" db="EMBL/GenBank/DDBJ databases">
        <authorList>
            <person name="Berger JAMES D."/>
            <person name="Berger JAMES D."/>
        </authorList>
    </citation>
    <scope>NUCLEOTIDE SEQUENCE [LARGE SCALE GENOMIC DNA]</scope>
</reference>
<organism evidence="2 3">
    <name type="scientific">Schistosoma rodhaini</name>
    <dbReference type="NCBI Taxonomy" id="6188"/>
    <lineage>
        <taxon>Eukaryota</taxon>
        <taxon>Metazoa</taxon>
        <taxon>Spiralia</taxon>
        <taxon>Lophotrochozoa</taxon>
        <taxon>Platyhelminthes</taxon>
        <taxon>Trematoda</taxon>
        <taxon>Digenea</taxon>
        <taxon>Strigeidida</taxon>
        <taxon>Schistosomatoidea</taxon>
        <taxon>Schistosomatidae</taxon>
        <taxon>Schistosoma</taxon>
    </lineage>
</organism>